<evidence type="ECO:0000256" key="1">
    <source>
        <dbReference type="ARBA" id="ARBA00008007"/>
    </source>
</evidence>
<sequence>MNCLLCQQPFSQSLTLAELLHWQPLLTEKICSRCRQRLMPITTACPECGRTQKTSELCRDCQRWLEKQPRQQLHNHALFVYNELLQDFFKRYKSLGDYRLRDAFTTDCQRWLRQHPADLYVPIPTDATSYAKRGFNPVVGLYEDCVPLTFCLKKQPQKVKQAHKKRRARLRTPQLFYFAGEAAILNYKKILLLDDIYTTGRTMRHAQACLKIAAPDCQVHTFTLAR</sequence>
<dbReference type="InterPro" id="IPR051910">
    <property type="entry name" value="ComF/GntX_DNA_util-trans"/>
</dbReference>
<proteinExistence type="inferred from homology"/>
<organism evidence="2 3">
    <name type="scientific">Loigolactobacillus coryniformis subsp. coryniformis KCTC 3167 = DSM 20001</name>
    <dbReference type="NCBI Taxonomy" id="913848"/>
    <lineage>
        <taxon>Bacteria</taxon>
        <taxon>Bacillati</taxon>
        <taxon>Bacillota</taxon>
        <taxon>Bacilli</taxon>
        <taxon>Lactobacillales</taxon>
        <taxon>Lactobacillaceae</taxon>
        <taxon>Loigolactobacillus</taxon>
    </lineage>
</organism>
<dbReference type="PANTHER" id="PTHR47505">
    <property type="entry name" value="DNA UTILIZATION PROTEIN YHGH"/>
    <property type="match status" value="1"/>
</dbReference>
<evidence type="ECO:0000313" key="3">
    <source>
        <dbReference type="Proteomes" id="UP000051181"/>
    </source>
</evidence>
<evidence type="ECO:0000313" key="2">
    <source>
        <dbReference type="EMBL" id="KRK18389.1"/>
    </source>
</evidence>
<dbReference type="CDD" id="cd06223">
    <property type="entry name" value="PRTases_typeI"/>
    <property type="match status" value="1"/>
</dbReference>
<gene>
    <name evidence="2" type="ORF">FD22_GL000575</name>
</gene>
<dbReference type="AlphaFoldDB" id="A0A0R1F9M5"/>
<dbReference type="Proteomes" id="UP000051181">
    <property type="component" value="Unassembled WGS sequence"/>
</dbReference>
<dbReference type="SUPFAM" id="SSF53271">
    <property type="entry name" value="PRTase-like"/>
    <property type="match status" value="1"/>
</dbReference>
<dbReference type="PANTHER" id="PTHR47505:SF1">
    <property type="entry name" value="DNA UTILIZATION PROTEIN YHGH"/>
    <property type="match status" value="1"/>
</dbReference>
<dbReference type="EMBL" id="AZCN01000016">
    <property type="protein sequence ID" value="KRK18389.1"/>
    <property type="molecule type" value="Genomic_DNA"/>
</dbReference>
<dbReference type="PATRIC" id="fig|913848.6.peg.590"/>
<dbReference type="InterPro" id="IPR000836">
    <property type="entry name" value="PRTase_dom"/>
</dbReference>
<protein>
    <submittedName>
        <fullName evidence="2">Type II secretion competence system, protein ComFC-like</fullName>
    </submittedName>
</protein>
<comment type="caution">
    <text evidence="2">The sequence shown here is derived from an EMBL/GenBank/DDBJ whole genome shotgun (WGS) entry which is preliminary data.</text>
</comment>
<comment type="similarity">
    <text evidence="1">Belongs to the ComF/GntX family.</text>
</comment>
<accession>A0A0R1F9M5</accession>
<dbReference type="RefSeq" id="WP_010008992.1">
    <property type="nucleotide sequence ID" value="NZ_AZCN01000016.1"/>
</dbReference>
<dbReference type="eggNOG" id="COG1040">
    <property type="taxonomic scope" value="Bacteria"/>
</dbReference>
<dbReference type="Gene3D" id="3.40.50.2020">
    <property type="match status" value="1"/>
</dbReference>
<reference evidence="2 3" key="1">
    <citation type="journal article" date="2015" name="Genome Announc.">
        <title>Expanding the biotechnology potential of lactobacilli through comparative genomics of 213 strains and associated genera.</title>
        <authorList>
            <person name="Sun Z."/>
            <person name="Harris H.M."/>
            <person name="McCann A."/>
            <person name="Guo C."/>
            <person name="Argimon S."/>
            <person name="Zhang W."/>
            <person name="Yang X."/>
            <person name="Jeffery I.B."/>
            <person name="Cooney J.C."/>
            <person name="Kagawa T.F."/>
            <person name="Liu W."/>
            <person name="Song Y."/>
            <person name="Salvetti E."/>
            <person name="Wrobel A."/>
            <person name="Rasinkangas P."/>
            <person name="Parkhill J."/>
            <person name="Rea M.C."/>
            <person name="O'Sullivan O."/>
            <person name="Ritari J."/>
            <person name="Douillard F.P."/>
            <person name="Paul Ross R."/>
            <person name="Yang R."/>
            <person name="Briner A.E."/>
            <person name="Felis G.E."/>
            <person name="de Vos W.M."/>
            <person name="Barrangou R."/>
            <person name="Klaenhammer T.R."/>
            <person name="Caufield P.W."/>
            <person name="Cui Y."/>
            <person name="Zhang H."/>
            <person name="O'Toole P.W."/>
        </authorList>
    </citation>
    <scope>NUCLEOTIDE SEQUENCE [LARGE SCALE GENOMIC DNA]</scope>
    <source>
        <strain evidence="2 3">DSM 20001</strain>
    </source>
</reference>
<dbReference type="GeneID" id="65917783"/>
<dbReference type="InterPro" id="IPR029057">
    <property type="entry name" value="PRTase-like"/>
</dbReference>
<name>A0A0R1F9M5_9LACO</name>